<keyword evidence="8 17" id="KW-0479">Metal-binding</keyword>
<dbReference type="AlphaFoldDB" id="A0A151B5M8"/>
<dbReference type="EMBL" id="LTBA01000008">
    <property type="protein sequence ID" value="KYH34957.1"/>
    <property type="molecule type" value="Genomic_DNA"/>
</dbReference>
<proteinExistence type="inferred from homology"/>
<evidence type="ECO:0000256" key="1">
    <source>
        <dbReference type="ARBA" id="ARBA00002268"/>
    </source>
</evidence>
<dbReference type="GO" id="GO:0008616">
    <property type="term" value="P:tRNA queuosine(34) biosynthetic process"/>
    <property type="evidence" value="ECO:0007669"/>
    <property type="project" value="UniProtKB-UniRule"/>
</dbReference>
<keyword evidence="13 17" id="KW-1015">Disulfide bond</keyword>
<evidence type="ECO:0000256" key="17">
    <source>
        <dbReference type="HAMAP-Rule" id="MF_02089"/>
    </source>
</evidence>
<dbReference type="InterPro" id="IPR003828">
    <property type="entry name" value="QueH"/>
</dbReference>
<keyword evidence="11 17" id="KW-0408">Iron</keyword>
<evidence type="ECO:0000256" key="11">
    <source>
        <dbReference type="ARBA" id="ARBA00023004"/>
    </source>
</evidence>
<evidence type="ECO:0000256" key="8">
    <source>
        <dbReference type="ARBA" id="ARBA00022723"/>
    </source>
</evidence>
<evidence type="ECO:0000313" key="19">
    <source>
        <dbReference type="Proteomes" id="UP000075531"/>
    </source>
</evidence>
<dbReference type="PANTHER" id="PTHR36701">
    <property type="entry name" value="EPOXYQUEUOSINE REDUCTASE QUEH"/>
    <property type="match status" value="1"/>
</dbReference>
<dbReference type="GO" id="GO:0052693">
    <property type="term" value="F:epoxyqueuosine reductase activity"/>
    <property type="evidence" value="ECO:0007669"/>
    <property type="project" value="UniProtKB-UniRule"/>
</dbReference>
<evidence type="ECO:0000256" key="6">
    <source>
        <dbReference type="ARBA" id="ARBA00022485"/>
    </source>
</evidence>
<comment type="caution">
    <text evidence="18">The sequence shown here is derived from an EMBL/GenBank/DDBJ whole genome shotgun (WGS) entry which is preliminary data.</text>
</comment>
<keyword evidence="19" id="KW-1185">Reference proteome</keyword>
<evidence type="ECO:0000256" key="3">
    <source>
        <dbReference type="ARBA" id="ARBA00008207"/>
    </source>
</evidence>
<reference evidence="18 19" key="1">
    <citation type="submission" date="2016-02" db="EMBL/GenBank/DDBJ databases">
        <title>Genome sequence of Clostridium tepidiprofundi DSM 19306.</title>
        <authorList>
            <person name="Poehlein A."/>
            <person name="Daniel R."/>
        </authorList>
    </citation>
    <scope>NUCLEOTIDE SEQUENCE [LARGE SCALE GENOMIC DNA]</scope>
    <source>
        <strain evidence="18 19">DSM 19306</strain>
    </source>
</reference>
<evidence type="ECO:0000256" key="7">
    <source>
        <dbReference type="ARBA" id="ARBA00022694"/>
    </source>
</evidence>
<dbReference type="PANTHER" id="PTHR36701:SF1">
    <property type="entry name" value="EPOXYQUEUOSINE REDUCTASE QUEH"/>
    <property type="match status" value="1"/>
</dbReference>
<feature type="disulfide bond" description="Redox-active" evidence="17">
    <location>
        <begin position="195"/>
        <end position="197"/>
    </location>
</feature>
<dbReference type="STRING" id="1121338.CLTEP_11210"/>
<dbReference type="UniPathway" id="UPA00392"/>
<dbReference type="PATRIC" id="fig|1121338.3.peg.1158"/>
<evidence type="ECO:0000256" key="9">
    <source>
        <dbReference type="ARBA" id="ARBA00022785"/>
    </source>
</evidence>
<evidence type="ECO:0000256" key="16">
    <source>
        <dbReference type="ARBA" id="ARBA00047415"/>
    </source>
</evidence>
<dbReference type="Pfam" id="PF02677">
    <property type="entry name" value="QueH"/>
    <property type="match status" value="1"/>
</dbReference>
<keyword evidence="7 17" id="KW-0819">tRNA processing</keyword>
<comment type="pathway">
    <text evidence="2 17">tRNA modification; tRNA-queuosine biosynthesis.</text>
</comment>
<comment type="function">
    <text evidence="1 17">Catalyzes the conversion of epoxyqueuosine (oQ) to queuosine (Q), which is a hypermodified base found in the wobble positions of tRNA(Asp), tRNA(Asn), tRNA(His) and tRNA(Tyr).</text>
</comment>
<evidence type="ECO:0000256" key="4">
    <source>
        <dbReference type="ARBA" id="ARBA00012622"/>
    </source>
</evidence>
<feature type="binding site" evidence="17">
    <location>
        <position position="31"/>
    </location>
    <ligand>
        <name>[4Fe-4S] cluster</name>
        <dbReference type="ChEBI" id="CHEBI:49883"/>
    </ligand>
</feature>
<evidence type="ECO:0000256" key="13">
    <source>
        <dbReference type="ARBA" id="ARBA00023157"/>
    </source>
</evidence>
<dbReference type="GO" id="GO:0051539">
    <property type="term" value="F:4 iron, 4 sulfur cluster binding"/>
    <property type="evidence" value="ECO:0007669"/>
    <property type="project" value="UniProtKB-UniRule"/>
</dbReference>
<dbReference type="OrthoDB" id="9801033at2"/>
<dbReference type="HAMAP" id="MF_02089">
    <property type="entry name" value="QueH"/>
    <property type="match status" value="1"/>
</dbReference>
<dbReference type="EC" id="1.17.99.6" evidence="4 17"/>
<comment type="similarity">
    <text evidence="3 17">Belongs to the QueH family.</text>
</comment>
<keyword evidence="6 17" id="KW-0004">4Fe-4S</keyword>
<dbReference type="GO" id="GO:0046872">
    <property type="term" value="F:metal ion binding"/>
    <property type="evidence" value="ECO:0007669"/>
    <property type="project" value="UniProtKB-KW"/>
</dbReference>
<evidence type="ECO:0000313" key="18">
    <source>
        <dbReference type="EMBL" id="KYH34957.1"/>
    </source>
</evidence>
<sequence>MNKVNYQKVLDEELKKIINEGKTPYLLLHSCCAPCSSYVLEYLSEYFNITVYYYNPNIHPEKEYRKRVNEQENFIKKFNTKNKVSFIEGEYKPQHFFNMAKGLEKVREGGERCFKCYEMRLRKAAELAKQRGFDYFTTTLSISPHKNAQKINEIGQELEKEYGIKFLYSDFKKKNGYKRSIELSKEYNLYRQDYCGCVFSRRNLSPDLD</sequence>
<evidence type="ECO:0000256" key="10">
    <source>
        <dbReference type="ARBA" id="ARBA00023002"/>
    </source>
</evidence>
<dbReference type="RefSeq" id="WP_066823877.1">
    <property type="nucleotide sequence ID" value="NZ_LTBA01000008.1"/>
</dbReference>
<keyword evidence="9 17" id="KW-0671">Queuosine biosynthesis</keyword>
<feature type="binding site" evidence="17">
    <location>
        <position position="116"/>
    </location>
    <ligand>
        <name>[4Fe-4S] cluster</name>
        <dbReference type="ChEBI" id="CHEBI:49883"/>
    </ligand>
</feature>
<evidence type="ECO:0000256" key="15">
    <source>
        <dbReference type="ARBA" id="ARBA00031446"/>
    </source>
</evidence>
<dbReference type="Proteomes" id="UP000075531">
    <property type="component" value="Unassembled WGS sequence"/>
</dbReference>
<gene>
    <name evidence="17" type="primary">queH</name>
    <name evidence="18" type="ORF">CLTEP_11210</name>
</gene>
<feature type="binding site" evidence="17">
    <location>
        <position position="113"/>
    </location>
    <ligand>
        <name>[4Fe-4S] cluster</name>
        <dbReference type="ChEBI" id="CHEBI:49883"/>
    </ligand>
</feature>
<accession>A0A151B5M8</accession>
<evidence type="ECO:0000256" key="2">
    <source>
        <dbReference type="ARBA" id="ARBA00004691"/>
    </source>
</evidence>
<feature type="binding site" evidence="17">
    <location>
        <position position="32"/>
    </location>
    <ligand>
        <name>[4Fe-4S] cluster</name>
        <dbReference type="ChEBI" id="CHEBI:49883"/>
    </ligand>
</feature>
<evidence type="ECO:0000256" key="5">
    <source>
        <dbReference type="ARBA" id="ARBA00016895"/>
    </source>
</evidence>
<organism evidence="18 19">
    <name type="scientific">Clostridium tepidiprofundi DSM 19306</name>
    <dbReference type="NCBI Taxonomy" id="1121338"/>
    <lineage>
        <taxon>Bacteria</taxon>
        <taxon>Bacillati</taxon>
        <taxon>Bacillota</taxon>
        <taxon>Clostridia</taxon>
        <taxon>Eubacteriales</taxon>
        <taxon>Clostridiaceae</taxon>
        <taxon>Clostridium</taxon>
    </lineage>
</organism>
<name>A0A151B5M8_9CLOT</name>
<keyword evidence="14 17" id="KW-0676">Redox-active center</keyword>
<comment type="catalytic activity">
    <reaction evidence="16 17">
        <text>epoxyqueuosine(34) in tRNA + AH2 = queuosine(34) in tRNA + A + H2O</text>
        <dbReference type="Rhea" id="RHEA:32159"/>
        <dbReference type="Rhea" id="RHEA-COMP:18571"/>
        <dbReference type="Rhea" id="RHEA-COMP:18582"/>
        <dbReference type="ChEBI" id="CHEBI:13193"/>
        <dbReference type="ChEBI" id="CHEBI:15377"/>
        <dbReference type="ChEBI" id="CHEBI:17499"/>
        <dbReference type="ChEBI" id="CHEBI:194431"/>
        <dbReference type="ChEBI" id="CHEBI:194443"/>
        <dbReference type="EC" id="1.17.99.6"/>
    </reaction>
</comment>
<keyword evidence="12 17" id="KW-0411">Iron-sulfur</keyword>
<evidence type="ECO:0000256" key="14">
    <source>
        <dbReference type="ARBA" id="ARBA00023284"/>
    </source>
</evidence>
<keyword evidence="10 17" id="KW-0560">Oxidoreductase</keyword>
<evidence type="ECO:0000256" key="12">
    <source>
        <dbReference type="ARBA" id="ARBA00023014"/>
    </source>
</evidence>
<protein>
    <recommendedName>
        <fullName evidence="5 17">Epoxyqueuosine reductase QueH</fullName>
        <ecNumber evidence="4 17">1.17.99.6</ecNumber>
    </recommendedName>
    <alternativeName>
        <fullName evidence="15 17">Queuosine biosynthesis protein QueH</fullName>
    </alternativeName>
</protein>